<dbReference type="EMBL" id="CAFBMQ010000422">
    <property type="protein sequence ID" value="CAB4934261.1"/>
    <property type="molecule type" value="Genomic_DNA"/>
</dbReference>
<dbReference type="SUPFAM" id="SSF55781">
    <property type="entry name" value="GAF domain-like"/>
    <property type="match status" value="1"/>
</dbReference>
<name>A0A6J7IU28_9ZZZZ</name>
<keyword evidence="1" id="KW-0805">Transcription regulation</keyword>
<dbReference type="Pfam" id="PF03861">
    <property type="entry name" value="ANTAR"/>
    <property type="match status" value="1"/>
</dbReference>
<dbReference type="GO" id="GO:0003723">
    <property type="term" value="F:RNA binding"/>
    <property type="evidence" value="ECO:0007669"/>
    <property type="project" value="InterPro"/>
</dbReference>
<reference evidence="4" key="1">
    <citation type="submission" date="2020-05" db="EMBL/GenBank/DDBJ databases">
        <authorList>
            <person name="Chiriac C."/>
            <person name="Salcher M."/>
            <person name="Ghai R."/>
            <person name="Kavagutti S V."/>
        </authorList>
    </citation>
    <scope>NUCLEOTIDE SEQUENCE</scope>
</reference>
<organism evidence="4">
    <name type="scientific">freshwater metagenome</name>
    <dbReference type="NCBI Taxonomy" id="449393"/>
    <lineage>
        <taxon>unclassified sequences</taxon>
        <taxon>metagenomes</taxon>
        <taxon>ecological metagenomes</taxon>
    </lineage>
</organism>
<protein>
    <submittedName>
        <fullName evidence="4">Unannotated protein</fullName>
    </submittedName>
</protein>
<accession>A0A6J7IU28</accession>
<dbReference type="Pfam" id="PF13185">
    <property type="entry name" value="GAF_2"/>
    <property type="match status" value="1"/>
</dbReference>
<evidence type="ECO:0000256" key="2">
    <source>
        <dbReference type="ARBA" id="ARBA00023163"/>
    </source>
</evidence>
<dbReference type="InterPro" id="IPR029016">
    <property type="entry name" value="GAF-like_dom_sf"/>
</dbReference>
<dbReference type="InterPro" id="IPR003018">
    <property type="entry name" value="GAF"/>
</dbReference>
<gene>
    <name evidence="4" type="ORF">UFOPK3609_02108</name>
</gene>
<keyword evidence="2" id="KW-0804">Transcription</keyword>
<feature type="domain" description="ANTAR" evidence="3">
    <location>
        <begin position="163"/>
        <end position="224"/>
    </location>
</feature>
<dbReference type="SMART" id="SM01012">
    <property type="entry name" value="ANTAR"/>
    <property type="match status" value="1"/>
</dbReference>
<dbReference type="AlphaFoldDB" id="A0A6J7IU28"/>
<proteinExistence type="predicted"/>
<dbReference type="Gene3D" id="1.10.10.10">
    <property type="entry name" value="Winged helix-like DNA-binding domain superfamily/Winged helix DNA-binding domain"/>
    <property type="match status" value="1"/>
</dbReference>
<evidence type="ECO:0000259" key="3">
    <source>
        <dbReference type="PROSITE" id="PS50921"/>
    </source>
</evidence>
<dbReference type="InterPro" id="IPR036388">
    <property type="entry name" value="WH-like_DNA-bd_sf"/>
</dbReference>
<sequence length="242" mass="25142">MGEPRVVADVLASVVSRGDRCRWPTALVDECASALGVAGVGLAVTDDRVPVGIVAATAGVGRAGEDLQFALGEGICWHAAGARRLVQAPDLSTDDRWVQFGRSAADAGIAAAFSLPLQVGAVLVGVLDVYRRTAGPLSGEAAGLLSIYGQAATAVLLLLTGDDDDRLDDAAGLTELADIRPVVHQAAGMVAIQLGVDLTSALLRLRAQAFATGRPLRDLAEDVVARRTRLDGPPDEHRRTPR</sequence>
<dbReference type="PROSITE" id="PS50921">
    <property type="entry name" value="ANTAR"/>
    <property type="match status" value="1"/>
</dbReference>
<dbReference type="InterPro" id="IPR005561">
    <property type="entry name" value="ANTAR"/>
</dbReference>
<evidence type="ECO:0000256" key="1">
    <source>
        <dbReference type="ARBA" id="ARBA00023015"/>
    </source>
</evidence>
<dbReference type="Gene3D" id="3.30.450.40">
    <property type="match status" value="1"/>
</dbReference>
<evidence type="ECO:0000313" key="4">
    <source>
        <dbReference type="EMBL" id="CAB4934261.1"/>
    </source>
</evidence>